<dbReference type="Pfam" id="PF00248">
    <property type="entry name" value="Aldo_ket_red"/>
    <property type="match status" value="1"/>
</dbReference>
<evidence type="ECO:0000259" key="1">
    <source>
        <dbReference type="Pfam" id="PF00248"/>
    </source>
</evidence>
<dbReference type="InterPro" id="IPR050523">
    <property type="entry name" value="AKR_Detox_Biosynth"/>
</dbReference>
<evidence type="ECO:0000313" key="2">
    <source>
        <dbReference type="EMBL" id="QTH21559.1"/>
    </source>
</evidence>
<dbReference type="InterPro" id="IPR020471">
    <property type="entry name" value="AKR"/>
</dbReference>
<proteinExistence type="predicted"/>
<dbReference type="PANTHER" id="PTHR43364:SF1">
    <property type="entry name" value="OXIDOREDUCTASE YDHF"/>
    <property type="match status" value="1"/>
</dbReference>
<gene>
    <name evidence="2" type="ORF">HRJ34_25130</name>
</gene>
<dbReference type="InterPro" id="IPR036812">
    <property type="entry name" value="NAD(P)_OxRdtase_dom_sf"/>
</dbReference>
<protein>
    <submittedName>
        <fullName evidence="2">Aldo/keto reductase</fullName>
    </submittedName>
</protein>
<dbReference type="AlphaFoldDB" id="A0A975D2M8"/>
<evidence type="ECO:0000313" key="3">
    <source>
        <dbReference type="Proteomes" id="UP000664914"/>
    </source>
</evidence>
<feature type="domain" description="NADP-dependent oxidoreductase" evidence="1">
    <location>
        <begin position="11"/>
        <end position="275"/>
    </location>
</feature>
<dbReference type="InterPro" id="IPR023210">
    <property type="entry name" value="NADP_OxRdtase_dom"/>
</dbReference>
<sequence>MMTFHPLASDIGWGSWRLCEDGSHPLERIDAAIEAGFTLFDTADIYGTDSAGFGAAEALLGEMLRDRPGLRDHICLATKGGIRPGIPYDSSRSHLLEALEASLRRLRVERIDLYQIHRRDWLTRPDELAATLDMMVDSGKVGAVGVSNYAPSELAALRAFARTPILTTQPEFSLWHPQPLHDGTLDDAMTQGMTVLAWSPLGGGRLAGCTDRLAETLGALAGQQGVDVAAIALSWVMAHPAGVIPIVGSQSPERIRRAADARKVRWTREDWYRLLEAAIGRRLP</sequence>
<dbReference type="SUPFAM" id="SSF51430">
    <property type="entry name" value="NAD(P)-linked oxidoreductase"/>
    <property type="match status" value="1"/>
</dbReference>
<dbReference type="RefSeq" id="WP_029993378.1">
    <property type="nucleotide sequence ID" value="NZ_CP059319.1"/>
</dbReference>
<reference evidence="2" key="2">
    <citation type="submission" date="2021-04" db="EMBL/GenBank/DDBJ databases">
        <title>Isolation and genomic analysis of the ibuprofen-degrading bacterium Sphingomonas strain MPO218.</title>
        <authorList>
            <person name="Aulestia M."/>
            <person name="Flores A."/>
            <person name="Mangas E.L."/>
            <person name="Perez-Pulido A.J."/>
            <person name="Santero E."/>
            <person name="Camacho E.M."/>
        </authorList>
    </citation>
    <scope>NUCLEOTIDE SEQUENCE</scope>
    <source>
        <strain evidence="2">MPO218</strain>
    </source>
</reference>
<name>A0A975D2M8_9SPHN</name>
<dbReference type="EMBL" id="CP059319">
    <property type="protein sequence ID" value="QTH21559.1"/>
    <property type="molecule type" value="Genomic_DNA"/>
</dbReference>
<dbReference type="PRINTS" id="PR00069">
    <property type="entry name" value="ALDKETRDTASE"/>
</dbReference>
<reference evidence="2" key="1">
    <citation type="submission" date="2020-07" db="EMBL/GenBank/DDBJ databases">
        <authorList>
            <person name="Camacho E."/>
        </authorList>
    </citation>
    <scope>NUCLEOTIDE SEQUENCE</scope>
    <source>
        <strain evidence="2">MPO218</strain>
    </source>
</reference>
<dbReference type="Gene3D" id="3.20.20.100">
    <property type="entry name" value="NADP-dependent oxidoreductase domain"/>
    <property type="match status" value="1"/>
</dbReference>
<dbReference type="GO" id="GO:0005829">
    <property type="term" value="C:cytosol"/>
    <property type="evidence" value="ECO:0007669"/>
    <property type="project" value="TreeGrafter"/>
</dbReference>
<dbReference type="PANTHER" id="PTHR43364">
    <property type="entry name" value="NADH-SPECIFIC METHYLGLYOXAL REDUCTASE-RELATED"/>
    <property type="match status" value="1"/>
</dbReference>
<dbReference type="Proteomes" id="UP000664914">
    <property type="component" value="Chromosome"/>
</dbReference>
<organism evidence="2 3">
    <name type="scientific">Rhizorhabdus wittichii</name>
    <dbReference type="NCBI Taxonomy" id="160791"/>
    <lineage>
        <taxon>Bacteria</taxon>
        <taxon>Pseudomonadati</taxon>
        <taxon>Pseudomonadota</taxon>
        <taxon>Alphaproteobacteria</taxon>
        <taxon>Sphingomonadales</taxon>
        <taxon>Sphingomonadaceae</taxon>
        <taxon>Rhizorhabdus</taxon>
    </lineage>
</organism>
<accession>A0A975D2M8</accession>
<dbReference type="GO" id="GO:0016491">
    <property type="term" value="F:oxidoreductase activity"/>
    <property type="evidence" value="ECO:0007669"/>
    <property type="project" value="InterPro"/>
</dbReference>